<reference evidence="1 2" key="1">
    <citation type="submission" date="2019-01" db="EMBL/GenBank/DDBJ databases">
        <title>Draft genome sequences of three monokaryotic isolates of the white-rot basidiomycete fungus Dichomitus squalens.</title>
        <authorList>
            <consortium name="DOE Joint Genome Institute"/>
            <person name="Lopez S.C."/>
            <person name="Andreopoulos B."/>
            <person name="Pangilinan J."/>
            <person name="Lipzen A."/>
            <person name="Riley R."/>
            <person name="Ahrendt S."/>
            <person name="Ng V."/>
            <person name="Barry K."/>
            <person name="Daum C."/>
            <person name="Grigoriev I.V."/>
            <person name="Hilden K.S."/>
            <person name="Makela M.R."/>
            <person name="de Vries R.P."/>
        </authorList>
    </citation>
    <scope>NUCLEOTIDE SEQUENCE [LARGE SCALE GENOMIC DNA]</scope>
    <source>
        <strain evidence="1 2">CBS 464.89</strain>
    </source>
</reference>
<gene>
    <name evidence="1" type="ORF">BD310DRAFT_293750</name>
</gene>
<sequence length="768" mass="85047">MGWDADDLMQTLAGRESIGEPIPLVDALKALRGLDICAAQDDEGTLEQVWFASGAIRHHLGRIIRSFPSGEVEQSEVRDMLCLLLNHSTLALLFDYRSVIHSIVARNAAGQAMSTVVCWADLILSQLGQAVLAASTGLCSIVPSDHNQPPAILVHREDDMLRAAVQLPERWCDVAGMLNSEHNSPAAIRLASSLLFGVHVMAPQLAGDVESPDCEIGYTIVQALDARIRRVVAYDTKRTPIVIQDSVEQERITYAMFVTLYAAAASSDPMTLDLSCRPQSTTVLLEMIETILQLDPSHSAISIISSPAVIDIAKVILTRWGMTVPWTWSTWTDGRLHNAEVLEHLTATWLQHVHWVPDWPLDQVTETTMFCQCDLVNVLARHPMPALSMIARLLLCTLRAMKSDSGSTSLSISALKFIARLCWSLKYLLRVVEVDRPSTVVIYSMMCTLFAILPDGELELSAKDALLEALSYSPDALKVAANVFLDQKAECVRRLDERLLSLSSDMTHASPRNYLGLRITRQTVQFLTLIWIAGAPMYFHVDSVHRFVSALLRKLNSGSSTRCMLFDATLCLLTVFKKRRDEITFQTMGRCCEDESVWALTISAEPTDILVVSSLAAYVSATAHIRSCNQLLWAEAWSYFRDALLLTSISHIAVAGSEELLGLFVAPAICRALLSLMEHATDDTRQFYFSSPWSTSLKTHLNKLSRLADCSEGDVFVTTLRQRITLVAEDLCRYLQDGSGFSKTAPSPDIEPVYCSIRTMPCLLLSVT</sequence>
<dbReference type="AlphaFoldDB" id="A0A4Q9QCN2"/>
<protein>
    <submittedName>
        <fullName evidence="1">Uncharacterized protein</fullName>
    </submittedName>
</protein>
<dbReference type="STRING" id="114155.A0A4Q9QCN2"/>
<accession>A0A4Q9QCN2</accession>
<keyword evidence="2" id="KW-1185">Reference proteome</keyword>
<name>A0A4Q9QCN2_9APHY</name>
<organism evidence="1 2">
    <name type="scientific">Dichomitus squalens</name>
    <dbReference type="NCBI Taxonomy" id="114155"/>
    <lineage>
        <taxon>Eukaryota</taxon>
        <taxon>Fungi</taxon>
        <taxon>Dikarya</taxon>
        <taxon>Basidiomycota</taxon>
        <taxon>Agaricomycotina</taxon>
        <taxon>Agaricomycetes</taxon>
        <taxon>Polyporales</taxon>
        <taxon>Polyporaceae</taxon>
        <taxon>Dichomitus</taxon>
    </lineage>
</organism>
<dbReference type="EMBL" id="ML145085">
    <property type="protein sequence ID" value="TBU64936.1"/>
    <property type="molecule type" value="Genomic_DNA"/>
</dbReference>
<proteinExistence type="predicted"/>
<evidence type="ECO:0000313" key="2">
    <source>
        <dbReference type="Proteomes" id="UP000292082"/>
    </source>
</evidence>
<dbReference type="Proteomes" id="UP000292082">
    <property type="component" value="Unassembled WGS sequence"/>
</dbReference>
<evidence type="ECO:0000313" key="1">
    <source>
        <dbReference type="EMBL" id="TBU64936.1"/>
    </source>
</evidence>